<reference evidence="11" key="1">
    <citation type="journal article" date="2019" name="Int. J. Syst. Evol. Microbiol.">
        <title>The Global Catalogue of Microorganisms (GCM) 10K type strain sequencing project: providing services to taxonomists for standard genome sequencing and annotation.</title>
        <authorList>
            <consortium name="The Broad Institute Genomics Platform"/>
            <consortium name="The Broad Institute Genome Sequencing Center for Infectious Disease"/>
            <person name="Wu L."/>
            <person name="Ma J."/>
        </authorList>
    </citation>
    <scope>NUCLEOTIDE SEQUENCE [LARGE SCALE GENOMIC DNA]</scope>
    <source>
        <strain evidence="11">JCM 18532</strain>
    </source>
</reference>
<feature type="transmembrane region" description="Helical" evidence="7">
    <location>
        <begin position="545"/>
        <end position="571"/>
    </location>
</feature>
<feature type="transmembrane region" description="Helical" evidence="7">
    <location>
        <begin position="233"/>
        <end position="255"/>
    </location>
</feature>
<evidence type="ECO:0000259" key="9">
    <source>
        <dbReference type="PROSITE" id="PS50929"/>
    </source>
</evidence>
<feature type="domain" description="ABC transmembrane type-1" evidence="9">
    <location>
        <begin position="549"/>
        <end position="822"/>
    </location>
</feature>
<keyword evidence="2 7" id="KW-0812">Transmembrane</keyword>
<evidence type="ECO:0000256" key="5">
    <source>
        <dbReference type="ARBA" id="ARBA00022989"/>
    </source>
</evidence>
<dbReference type="InterPro" id="IPR003439">
    <property type="entry name" value="ABC_transporter-like_ATP-bd"/>
</dbReference>
<evidence type="ECO:0000256" key="2">
    <source>
        <dbReference type="ARBA" id="ARBA00022692"/>
    </source>
</evidence>
<evidence type="ECO:0000256" key="4">
    <source>
        <dbReference type="ARBA" id="ARBA00022840"/>
    </source>
</evidence>
<evidence type="ECO:0000256" key="6">
    <source>
        <dbReference type="ARBA" id="ARBA00023136"/>
    </source>
</evidence>
<feature type="transmembrane region" description="Helical" evidence="7">
    <location>
        <begin position="21"/>
        <end position="39"/>
    </location>
</feature>
<dbReference type="InterPro" id="IPR027417">
    <property type="entry name" value="P-loop_NTPase"/>
</dbReference>
<evidence type="ECO:0000313" key="10">
    <source>
        <dbReference type="EMBL" id="GAA4736242.1"/>
    </source>
</evidence>
<evidence type="ECO:0000256" key="3">
    <source>
        <dbReference type="ARBA" id="ARBA00022741"/>
    </source>
</evidence>
<dbReference type="InterPro" id="IPR039421">
    <property type="entry name" value="Type_1_exporter"/>
</dbReference>
<dbReference type="InterPro" id="IPR014216">
    <property type="entry name" value="ABC_transptr_CydD"/>
</dbReference>
<dbReference type="Proteomes" id="UP001499882">
    <property type="component" value="Unassembled WGS sequence"/>
</dbReference>
<keyword evidence="4" id="KW-0067">ATP-binding</keyword>
<sequence length="1075" mass="111646">MRPSDPRVRRQLAPARRQLGVVLAAGVVASLLLVGQAWAVTELIVAALDDGAVRTWAVVMVAVFAARSLTGWTTDTMAARAAAVVGSDVRRRVVGAILRDGGGGRSTGELAGLATRGATAAEPYLTRYVPALVLAGVLPVVTLVAIATQDPMSALIVLVTLPLIPVFGILVGLATRDRARLQWRALASLSGHFLDVMRGLPTLVAFRRAEAQSATIRSITDRYRRRTLQTLQIAFASSAVLELVATLSVALVAVTVGIRLSHGDLDLETALVVLLLAPEAYWPLRRVGAEFHAAAEGVATFEAASDLVDADDVTPRRRPGAMRLDHVSVLRPGRAVPALDDVSLSVPDRGVLAITGPSGCGKSTLLAVLAGLLEPTSGTVHGPTRDRIAWLPQRPVFVAGTVADNLRLAAPDASDQQLVAALGRVALPVELDVRLGEDGTTLSAGERARLALARVLLAERPYVLLDEPTAHLDAATERIIADTVVELGRTSAVVVVAHKPALVALADRVVPLSAPGPVLPVRAASVAARPAVVDQPVDAGRGGGLLLPTVLGGLASASGVALTATAGWLIVKASYQPAILTLLVAIVAVRAFGIARPVLRYVERLRSHDVVLRLLADRRVAVYDAVVPLTPGALGRRRGDLLASVVDDVDAVLDRELRVRMPVRGFAITAAIAAVFAALAAPVMVSVVVGVAAAAVVAYCLARAGAARAERDAVASRARLSDAVVEVAQTADELAMWQAEQRAVDAVVALGADLGRSTVAAAGWLATGRALVLLCSGVGVAAAAVLLQGTVSGPLLALLVLLPLALGEPASSLADAGALAARTRAAEDRLAALAGRSPAVEDPAVPTSPEGHSIRVDRVTAAWGDREVLRDLDLVIEPGDRIAVVGPTGCGKSTLASLLMRYVDPVRGAVRLGDRALPELALDDVRRTVGLVDDDPHVFATTLVENVRLARPAATDAEVDAALRQARLGSWLDALPDGLDSWLGDGHAHVSGGERARIAIARSLLADQPVLVLDEPAAHLDGATADELAAEVLGGERSRTVVWITHAAAGLDRVDRVLELAQPSGTRQTNAVPRG</sequence>
<dbReference type="InterPro" id="IPR036640">
    <property type="entry name" value="ABC1_TM_sf"/>
</dbReference>
<evidence type="ECO:0000259" key="8">
    <source>
        <dbReference type="PROSITE" id="PS50893"/>
    </source>
</evidence>
<keyword evidence="6 7" id="KW-0472">Membrane</keyword>
<dbReference type="PANTHER" id="PTHR24221">
    <property type="entry name" value="ATP-BINDING CASSETTE SUB-FAMILY B"/>
    <property type="match status" value="1"/>
</dbReference>
<dbReference type="PROSITE" id="PS00211">
    <property type="entry name" value="ABC_TRANSPORTER_1"/>
    <property type="match status" value="2"/>
</dbReference>
<feature type="transmembrane region" description="Helical" evidence="7">
    <location>
        <begin position="577"/>
        <end position="599"/>
    </location>
</feature>
<keyword evidence="3" id="KW-0547">Nucleotide-binding</keyword>
<gene>
    <name evidence="10" type="primary">cydD</name>
    <name evidence="10" type="ORF">GCM10023350_20100</name>
</gene>
<organism evidence="10 11">
    <name type="scientific">Nocardioides endophyticus</name>
    <dbReference type="NCBI Taxonomy" id="1353775"/>
    <lineage>
        <taxon>Bacteria</taxon>
        <taxon>Bacillati</taxon>
        <taxon>Actinomycetota</taxon>
        <taxon>Actinomycetes</taxon>
        <taxon>Propionibacteriales</taxon>
        <taxon>Nocardioidaceae</taxon>
        <taxon>Nocardioides</taxon>
    </lineage>
</organism>
<dbReference type="CDD" id="cd03228">
    <property type="entry name" value="ABCC_MRP_Like"/>
    <property type="match status" value="2"/>
</dbReference>
<dbReference type="NCBIfam" id="TIGR02857">
    <property type="entry name" value="CydD"/>
    <property type="match status" value="1"/>
</dbReference>
<comment type="subcellular location">
    <subcellularLocation>
        <location evidence="1">Cell membrane</location>
        <topology evidence="1">Multi-pass membrane protein</topology>
    </subcellularLocation>
</comment>
<feature type="transmembrane region" description="Helical" evidence="7">
    <location>
        <begin position="770"/>
        <end position="789"/>
    </location>
</feature>
<dbReference type="Gene3D" id="3.40.50.300">
    <property type="entry name" value="P-loop containing nucleotide triphosphate hydrolases"/>
    <property type="match status" value="2"/>
</dbReference>
<dbReference type="InterPro" id="IPR003593">
    <property type="entry name" value="AAA+_ATPase"/>
</dbReference>
<feature type="domain" description="ABC transporter" evidence="8">
    <location>
        <begin position="322"/>
        <end position="539"/>
    </location>
</feature>
<name>A0ABP8YPQ3_9ACTN</name>
<feature type="domain" description="ABC transporter" evidence="8">
    <location>
        <begin position="854"/>
        <end position="1072"/>
    </location>
</feature>
<evidence type="ECO:0000256" key="7">
    <source>
        <dbReference type="SAM" id="Phobius"/>
    </source>
</evidence>
<dbReference type="InterPro" id="IPR011527">
    <property type="entry name" value="ABC1_TM_dom"/>
</dbReference>
<evidence type="ECO:0000256" key="1">
    <source>
        <dbReference type="ARBA" id="ARBA00004651"/>
    </source>
</evidence>
<accession>A0ABP8YPQ3</accession>
<dbReference type="RefSeq" id="WP_345526630.1">
    <property type="nucleotide sequence ID" value="NZ_BAABKN010000013.1"/>
</dbReference>
<evidence type="ECO:0000313" key="11">
    <source>
        <dbReference type="Proteomes" id="UP001499882"/>
    </source>
</evidence>
<keyword evidence="11" id="KW-1185">Reference proteome</keyword>
<dbReference type="CDD" id="cd18584">
    <property type="entry name" value="ABC_6TM_AarD_CydD"/>
    <property type="match status" value="1"/>
</dbReference>
<feature type="transmembrane region" description="Helical" evidence="7">
    <location>
        <begin position="128"/>
        <end position="148"/>
    </location>
</feature>
<protein>
    <submittedName>
        <fullName evidence="10">Thiol reductant ABC exporter subunit CydD</fullName>
    </submittedName>
</protein>
<dbReference type="SUPFAM" id="SSF90123">
    <property type="entry name" value="ABC transporter transmembrane region"/>
    <property type="match status" value="2"/>
</dbReference>
<keyword evidence="5 7" id="KW-1133">Transmembrane helix</keyword>
<proteinExistence type="predicted"/>
<dbReference type="PROSITE" id="PS50929">
    <property type="entry name" value="ABC_TM1F"/>
    <property type="match status" value="2"/>
</dbReference>
<dbReference type="NCBIfam" id="TIGR02868">
    <property type="entry name" value="CydC"/>
    <property type="match status" value="1"/>
</dbReference>
<dbReference type="SMART" id="SM00382">
    <property type="entry name" value="AAA"/>
    <property type="match status" value="2"/>
</dbReference>
<dbReference type="InterPro" id="IPR014223">
    <property type="entry name" value="ABC_CydC/D"/>
</dbReference>
<dbReference type="InterPro" id="IPR017871">
    <property type="entry name" value="ABC_transporter-like_CS"/>
</dbReference>
<dbReference type="Gene3D" id="1.20.1560.10">
    <property type="entry name" value="ABC transporter type 1, transmembrane domain"/>
    <property type="match status" value="2"/>
</dbReference>
<dbReference type="Pfam" id="PF00664">
    <property type="entry name" value="ABC_membrane"/>
    <property type="match status" value="1"/>
</dbReference>
<dbReference type="SUPFAM" id="SSF52540">
    <property type="entry name" value="P-loop containing nucleoside triphosphate hydrolases"/>
    <property type="match status" value="2"/>
</dbReference>
<dbReference type="PANTHER" id="PTHR24221:SF590">
    <property type="entry name" value="COMPONENT LINKED WITH THE ASSEMBLY OF CYTOCHROME' TRANSPORT TRANSMEMBRANE ATP-BINDING PROTEIN ABC TRANSPORTER CYDD-RELATED"/>
    <property type="match status" value="1"/>
</dbReference>
<feature type="domain" description="ABC transmembrane type-1" evidence="9">
    <location>
        <begin position="21"/>
        <end position="296"/>
    </location>
</feature>
<feature type="transmembrane region" description="Helical" evidence="7">
    <location>
        <begin position="51"/>
        <end position="70"/>
    </location>
</feature>
<dbReference type="PROSITE" id="PS50893">
    <property type="entry name" value="ABC_TRANSPORTER_2"/>
    <property type="match status" value="2"/>
</dbReference>
<feature type="transmembrane region" description="Helical" evidence="7">
    <location>
        <begin position="687"/>
        <end position="706"/>
    </location>
</feature>
<feature type="transmembrane region" description="Helical" evidence="7">
    <location>
        <begin position="154"/>
        <end position="174"/>
    </location>
</feature>
<dbReference type="Pfam" id="PF00005">
    <property type="entry name" value="ABC_tran"/>
    <property type="match status" value="2"/>
</dbReference>
<dbReference type="EMBL" id="BAABKN010000013">
    <property type="protein sequence ID" value="GAA4736242.1"/>
    <property type="molecule type" value="Genomic_DNA"/>
</dbReference>
<comment type="caution">
    <text evidence="10">The sequence shown here is derived from an EMBL/GenBank/DDBJ whole genome shotgun (WGS) entry which is preliminary data.</text>
</comment>